<dbReference type="PANTHER" id="PTHR42716">
    <property type="entry name" value="L-ASPARTATE OXIDASE"/>
    <property type="match status" value="1"/>
</dbReference>
<evidence type="ECO:0000256" key="2">
    <source>
        <dbReference type="ARBA" id="ARBA00004950"/>
    </source>
</evidence>
<protein>
    <recommendedName>
        <fullName evidence="5">L-aspartate oxidase</fullName>
        <ecNumber evidence="4">1.4.3.16</ecNumber>
    </recommendedName>
    <alternativeName>
        <fullName evidence="10">Quinolinate synthase B</fullName>
    </alternativeName>
</protein>
<evidence type="ECO:0000259" key="13">
    <source>
        <dbReference type="Pfam" id="PF02910"/>
    </source>
</evidence>
<dbReference type="Gene3D" id="3.90.700.10">
    <property type="entry name" value="Succinate dehydrogenase/fumarate reductase flavoprotein, catalytic domain"/>
    <property type="match status" value="1"/>
</dbReference>
<feature type="domain" description="Fumarate reductase/succinate dehydrogenase flavoprotein-like C-terminal" evidence="13">
    <location>
        <begin position="455"/>
        <end position="558"/>
    </location>
</feature>
<evidence type="ECO:0000313" key="14">
    <source>
        <dbReference type="EMBL" id="SEI83646.1"/>
    </source>
</evidence>
<dbReference type="UniPathway" id="UPA00253">
    <property type="reaction ID" value="UER00326"/>
</dbReference>
<comment type="catalytic activity">
    <reaction evidence="11">
        <text>L-aspartate + O2 = iminosuccinate + H2O2</text>
        <dbReference type="Rhea" id="RHEA:25876"/>
        <dbReference type="ChEBI" id="CHEBI:15379"/>
        <dbReference type="ChEBI" id="CHEBI:16240"/>
        <dbReference type="ChEBI" id="CHEBI:29991"/>
        <dbReference type="ChEBI" id="CHEBI:77875"/>
        <dbReference type="EC" id="1.4.3.16"/>
    </reaction>
    <physiologicalReaction direction="left-to-right" evidence="11">
        <dbReference type="Rhea" id="RHEA:25877"/>
    </physiologicalReaction>
</comment>
<evidence type="ECO:0000256" key="3">
    <source>
        <dbReference type="ARBA" id="ARBA00008562"/>
    </source>
</evidence>
<dbReference type="STRING" id="426757.SAMN04488127_0582"/>
<evidence type="ECO:0000256" key="8">
    <source>
        <dbReference type="ARBA" id="ARBA00022827"/>
    </source>
</evidence>
<comment type="cofactor">
    <cofactor evidence="1">
        <name>FAD</name>
        <dbReference type="ChEBI" id="CHEBI:57692"/>
    </cofactor>
</comment>
<dbReference type="Gene3D" id="1.20.58.100">
    <property type="entry name" value="Fumarate reductase/succinate dehydrogenase flavoprotein-like, C-terminal domain"/>
    <property type="match status" value="1"/>
</dbReference>
<comment type="pathway">
    <text evidence="2">Cofactor biosynthesis; NAD(+) biosynthesis; iminoaspartate from L-aspartate (oxidase route): step 1/1.</text>
</comment>
<dbReference type="GO" id="GO:0033765">
    <property type="term" value="F:steroid dehydrogenase activity, acting on the CH-CH group of donors"/>
    <property type="evidence" value="ECO:0007669"/>
    <property type="project" value="UniProtKB-ARBA"/>
</dbReference>
<dbReference type="AlphaFoldDB" id="A0A1H6TWQ3"/>
<evidence type="ECO:0000256" key="4">
    <source>
        <dbReference type="ARBA" id="ARBA00012173"/>
    </source>
</evidence>
<dbReference type="GO" id="GO:0008734">
    <property type="term" value="F:L-aspartate oxidase activity"/>
    <property type="evidence" value="ECO:0007669"/>
    <property type="project" value="UniProtKB-EC"/>
</dbReference>
<keyword evidence="9" id="KW-0560">Oxidoreductase</keyword>
<dbReference type="EMBL" id="FNZF01000001">
    <property type="protein sequence ID" value="SEI83646.1"/>
    <property type="molecule type" value="Genomic_DNA"/>
</dbReference>
<feature type="domain" description="FAD-dependent oxidoreductase 2 FAD-binding" evidence="12">
    <location>
        <begin position="10"/>
        <end position="392"/>
    </location>
</feature>
<dbReference type="Pfam" id="PF02910">
    <property type="entry name" value="Succ_DH_flav_C"/>
    <property type="match status" value="1"/>
</dbReference>
<sequence>MKIKKTVETDVFIAGSGLAGIKAAKELADLGNRVLMVTKMKIASGSSFYPLKASLGTQVTKDRDDEQTFLEDIEEMSRGMHRHDLAEVYVREIPDRVKEYREIGVDAKKLEGERKACFAPNARNIYLLSDWDRIRRKVGEIFGRYDTLSVMEKTVILTLIKEGGRVTGAVLLDENNELVLVRCKAAILATGGFGSIYKHNLNPNDVDGSGHVLALEAGARLVNMEFIQFIPGITSPKYKTLFGEHTLMYCKDVVDGDGKSLLRPMLPEGLSLKECLEIRSTHGPFTHSLESRYFDIAMMKRITETGNEDGFRLQFDPAIYENKEEFYTVYLDWLKERNVNLAEDEIRIAPFAHASNGGVFIDPHGRTGVDGLYVIGELSCNIEGANRLGGNSTGACMVFGKRAAEHCSDYIGGVDPGIADEKQATDRLTEMFGDPASAADADVEAAAERAREATEKIREILWYHANVVRSEEGLSGALDEIRGLEKVVDLPLLFSRQEKRQLAFKARNFLKLSQVLLLAMMERKESRGAHYREDYPDEDEAFGRRLFVSSDPEGQPHLEFLNE</sequence>
<keyword evidence="7" id="KW-0662">Pyridine nucleotide biosynthesis</keyword>
<keyword evidence="8" id="KW-0274">FAD</keyword>
<evidence type="ECO:0000256" key="9">
    <source>
        <dbReference type="ARBA" id="ARBA00023002"/>
    </source>
</evidence>
<proteinExistence type="inferred from homology"/>
<dbReference type="Proteomes" id="UP000199200">
    <property type="component" value="Unassembled WGS sequence"/>
</dbReference>
<dbReference type="PANTHER" id="PTHR42716:SF2">
    <property type="entry name" value="L-ASPARTATE OXIDASE, CHLOROPLASTIC"/>
    <property type="match status" value="1"/>
</dbReference>
<dbReference type="EC" id="1.4.3.16" evidence="4"/>
<keyword evidence="6" id="KW-0285">Flavoprotein</keyword>
<dbReference type="Pfam" id="PF00890">
    <property type="entry name" value="FAD_binding_2"/>
    <property type="match status" value="1"/>
</dbReference>
<dbReference type="SUPFAM" id="SSF51905">
    <property type="entry name" value="FAD/NAD(P)-binding domain"/>
    <property type="match status" value="1"/>
</dbReference>
<evidence type="ECO:0000256" key="11">
    <source>
        <dbReference type="ARBA" id="ARBA00048305"/>
    </source>
</evidence>
<evidence type="ECO:0000256" key="5">
    <source>
        <dbReference type="ARBA" id="ARBA00021901"/>
    </source>
</evidence>
<dbReference type="InterPro" id="IPR027477">
    <property type="entry name" value="Succ_DH/fumarate_Rdtase_cat_sf"/>
</dbReference>
<gene>
    <name evidence="14" type="ORF">SAMN04488127_0582</name>
</gene>
<evidence type="ECO:0000259" key="12">
    <source>
        <dbReference type="Pfam" id="PF00890"/>
    </source>
</evidence>
<organism evidence="14 15">
    <name type="scientific">Bhargavaea ginsengi</name>
    <dbReference type="NCBI Taxonomy" id="426757"/>
    <lineage>
        <taxon>Bacteria</taxon>
        <taxon>Bacillati</taxon>
        <taxon>Bacillota</taxon>
        <taxon>Bacilli</taxon>
        <taxon>Bacillales</taxon>
        <taxon>Caryophanaceae</taxon>
        <taxon>Bhargavaea</taxon>
    </lineage>
</organism>
<dbReference type="InterPro" id="IPR003953">
    <property type="entry name" value="FAD-dep_OxRdtase_2_FAD-bd"/>
</dbReference>
<dbReference type="GO" id="GO:0009435">
    <property type="term" value="P:NAD+ biosynthetic process"/>
    <property type="evidence" value="ECO:0007669"/>
    <property type="project" value="UniProtKB-UniPathway"/>
</dbReference>
<name>A0A1H6TWQ3_9BACL</name>
<dbReference type="SUPFAM" id="SSF46977">
    <property type="entry name" value="Succinate dehydrogenase/fumarate reductase flavoprotein C-terminal domain"/>
    <property type="match status" value="1"/>
</dbReference>
<evidence type="ECO:0000256" key="10">
    <source>
        <dbReference type="ARBA" id="ARBA00030386"/>
    </source>
</evidence>
<dbReference type="InterPro" id="IPR015939">
    <property type="entry name" value="Fum_Rdtase/Succ_DH_flav-like_C"/>
</dbReference>
<evidence type="ECO:0000256" key="1">
    <source>
        <dbReference type="ARBA" id="ARBA00001974"/>
    </source>
</evidence>
<evidence type="ECO:0000313" key="15">
    <source>
        <dbReference type="Proteomes" id="UP000199200"/>
    </source>
</evidence>
<reference evidence="15" key="1">
    <citation type="submission" date="2016-10" db="EMBL/GenBank/DDBJ databases">
        <authorList>
            <person name="Varghese N."/>
            <person name="Submissions S."/>
        </authorList>
    </citation>
    <scope>NUCLEOTIDE SEQUENCE [LARGE SCALE GENOMIC DNA]</scope>
    <source>
        <strain evidence="15">CGMCC 1.6763</strain>
    </source>
</reference>
<dbReference type="Gene3D" id="3.50.50.60">
    <property type="entry name" value="FAD/NAD(P)-binding domain"/>
    <property type="match status" value="1"/>
</dbReference>
<dbReference type="InterPro" id="IPR005288">
    <property type="entry name" value="NadB"/>
</dbReference>
<dbReference type="InterPro" id="IPR036188">
    <property type="entry name" value="FAD/NAD-bd_sf"/>
</dbReference>
<evidence type="ECO:0000256" key="7">
    <source>
        <dbReference type="ARBA" id="ARBA00022642"/>
    </source>
</evidence>
<dbReference type="RefSeq" id="WP_092049730.1">
    <property type="nucleotide sequence ID" value="NZ_FNZF01000001.1"/>
</dbReference>
<comment type="similarity">
    <text evidence="3">Belongs to the FAD-dependent oxidoreductase 2 family. NadB subfamily.</text>
</comment>
<dbReference type="OrthoDB" id="9806724at2"/>
<evidence type="ECO:0000256" key="6">
    <source>
        <dbReference type="ARBA" id="ARBA00022630"/>
    </source>
</evidence>
<accession>A0A1H6TWQ3</accession>
<keyword evidence="15" id="KW-1185">Reference proteome</keyword>
<dbReference type="PRINTS" id="PR00368">
    <property type="entry name" value="FADPNR"/>
</dbReference>
<dbReference type="InterPro" id="IPR037099">
    <property type="entry name" value="Fum_R/Succ_DH_flav-like_C_sf"/>
</dbReference>